<name>R7ZPI0_9BACT</name>
<organism evidence="1 2">
    <name type="scientific">Lunatimonas lonarensis</name>
    <dbReference type="NCBI Taxonomy" id="1232681"/>
    <lineage>
        <taxon>Bacteria</taxon>
        <taxon>Pseudomonadati</taxon>
        <taxon>Bacteroidota</taxon>
        <taxon>Cytophagia</taxon>
        <taxon>Cytophagales</taxon>
        <taxon>Cyclobacteriaceae</taxon>
    </lineage>
</organism>
<gene>
    <name evidence="1" type="ORF">ADIS_3504</name>
</gene>
<dbReference type="AlphaFoldDB" id="R7ZPI0"/>
<sequence>MLVVFLMSFFLMMREIIDFIYVHSEFSFRPLTFLGIGQGLISFAFLLEIMNKEDL</sequence>
<accession>R7ZPI0</accession>
<keyword evidence="2" id="KW-1185">Reference proteome</keyword>
<evidence type="ECO:0000313" key="1">
    <source>
        <dbReference type="EMBL" id="EON76026.1"/>
    </source>
</evidence>
<dbReference type="Proteomes" id="UP000013909">
    <property type="component" value="Unassembled WGS sequence"/>
</dbReference>
<proteinExistence type="predicted"/>
<dbReference type="EMBL" id="AQHR01000089">
    <property type="protein sequence ID" value="EON76026.1"/>
    <property type="molecule type" value="Genomic_DNA"/>
</dbReference>
<dbReference type="STRING" id="1232681.ADIS_3504"/>
<reference evidence="1 2" key="1">
    <citation type="submission" date="2013-02" db="EMBL/GenBank/DDBJ databases">
        <title>A novel strain isolated from Lonar lake, Maharashtra, India.</title>
        <authorList>
            <person name="Singh A."/>
        </authorList>
    </citation>
    <scope>NUCLEOTIDE SEQUENCE [LARGE SCALE GENOMIC DNA]</scope>
    <source>
        <strain evidence="1 2">AK24</strain>
    </source>
</reference>
<comment type="caution">
    <text evidence="1">The sequence shown here is derived from an EMBL/GenBank/DDBJ whole genome shotgun (WGS) entry which is preliminary data.</text>
</comment>
<protein>
    <submittedName>
        <fullName evidence="1">Uncharacterized protein</fullName>
    </submittedName>
</protein>
<evidence type="ECO:0000313" key="2">
    <source>
        <dbReference type="Proteomes" id="UP000013909"/>
    </source>
</evidence>